<evidence type="ECO:0000313" key="3">
    <source>
        <dbReference type="EMBL" id="MDC0685893.1"/>
    </source>
</evidence>
<feature type="transmembrane region" description="Helical" evidence="1">
    <location>
        <begin position="229"/>
        <end position="250"/>
    </location>
</feature>
<feature type="chain" id="PRO_5046587673" description="PEGA domain-containing protein" evidence="2">
    <location>
        <begin position="32"/>
        <end position="321"/>
    </location>
</feature>
<evidence type="ECO:0000256" key="1">
    <source>
        <dbReference type="SAM" id="Phobius"/>
    </source>
</evidence>
<protein>
    <recommendedName>
        <fullName evidence="5">PEGA domain-containing protein</fullName>
    </recommendedName>
</protein>
<sequence>MSARPAARSARLGVALAAALLMAAVPLPASAQDAGDVESARALFVQGAKLAKQGRWEEARALYARSLQIKAAPLTRYSLGVAQRETGHLVEALASFRTFLAEPPTPTTTPYVGPAREAVAALEGRIGRATIAVKPAEIDGLALAVDGRPLRAAPGQVIELDPGAHEISASAPGFRAAVARFSVGAGSSVEVPIALARATTETRHASAAGGALPPVAGAADASSSRTLPFVVLGAGGALFAGGAILGLSGVRQASDARSSSGADAGAARAKGIAGDVLGVAGVATVGVGLYLLLKEPAPSTPKAGSVTPWLSASGAGIEVRL</sequence>
<evidence type="ECO:0000313" key="4">
    <source>
        <dbReference type="Proteomes" id="UP001217485"/>
    </source>
</evidence>
<keyword evidence="2" id="KW-0732">Signal</keyword>
<keyword evidence="1" id="KW-0472">Membrane</keyword>
<dbReference type="InterPro" id="IPR011990">
    <property type="entry name" value="TPR-like_helical_dom_sf"/>
</dbReference>
<dbReference type="Proteomes" id="UP001217485">
    <property type="component" value="Unassembled WGS sequence"/>
</dbReference>
<evidence type="ECO:0000256" key="2">
    <source>
        <dbReference type="SAM" id="SignalP"/>
    </source>
</evidence>
<dbReference type="RefSeq" id="WP_272104445.1">
    <property type="nucleotide sequence ID" value="NZ_JAQNDK010000007.1"/>
</dbReference>
<keyword evidence="1" id="KW-0812">Transmembrane</keyword>
<gene>
    <name evidence="3" type="ORF">POL72_49780</name>
</gene>
<feature type="signal peptide" evidence="2">
    <location>
        <begin position="1"/>
        <end position="31"/>
    </location>
</feature>
<dbReference type="EMBL" id="JAQNDK010000007">
    <property type="protein sequence ID" value="MDC0685893.1"/>
    <property type="molecule type" value="Genomic_DNA"/>
</dbReference>
<accession>A0ABT5CIW5</accession>
<keyword evidence="1" id="KW-1133">Transmembrane helix</keyword>
<feature type="transmembrane region" description="Helical" evidence="1">
    <location>
        <begin position="271"/>
        <end position="293"/>
    </location>
</feature>
<keyword evidence="4" id="KW-1185">Reference proteome</keyword>
<evidence type="ECO:0008006" key="5">
    <source>
        <dbReference type="Google" id="ProtNLM"/>
    </source>
</evidence>
<reference evidence="3 4" key="1">
    <citation type="submission" date="2023-01" db="EMBL/GenBank/DDBJ databases">
        <title>Minimal conservation of predation-associated metabolite biosynthetic gene clusters underscores biosynthetic potential of Myxococcota including descriptions for ten novel species: Archangium lansinium sp. nov., Myxococcus landrumus sp. nov., Nannocystis bai.</title>
        <authorList>
            <person name="Ahearne A."/>
            <person name="Stevens C."/>
            <person name="Dowd S."/>
        </authorList>
    </citation>
    <scope>NUCLEOTIDE SEQUENCE [LARGE SCALE GENOMIC DNA]</scope>
    <source>
        <strain evidence="3 4">WIWO2</strain>
    </source>
</reference>
<organism evidence="3 4">
    <name type="scientific">Sorangium atrum</name>
    <dbReference type="NCBI Taxonomy" id="2995308"/>
    <lineage>
        <taxon>Bacteria</taxon>
        <taxon>Pseudomonadati</taxon>
        <taxon>Myxococcota</taxon>
        <taxon>Polyangia</taxon>
        <taxon>Polyangiales</taxon>
        <taxon>Polyangiaceae</taxon>
        <taxon>Sorangium</taxon>
    </lineage>
</organism>
<dbReference type="Gene3D" id="1.25.40.10">
    <property type="entry name" value="Tetratricopeptide repeat domain"/>
    <property type="match status" value="1"/>
</dbReference>
<dbReference type="SUPFAM" id="SSF48452">
    <property type="entry name" value="TPR-like"/>
    <property type="match status" value="1"/>
</dbReference>
<proteinExistence type="predicted"/>
<name>A0ABT5CIW5_9BACT</name>
<comment type="caution">
    <text evidence="3">The sequence shown here is derived from an EMBL/GenBank/DDBJ whole genome shotgun (WGS) entry which is preliminary data.</text>
</comment>